<dbReference type="InterPro" id="IPR036864">
    <property type="entry name" value="Zn2-C6_fun-type_DNA-bd_sf"/>
</dbReference>
<reference evidence="11" key="1">
    <citation type="submission" date="2020-06" db="EMBL/GenBank/DDBJ databases">
        <title>A chromosome-scale genome assembly of Talaromyces rugulosus W13939.</title>
        <authorList>
            <person name="Wang B."/>
            <person name="Guo L."/>
            <person name="Ye K."/>
            <person name="Wang L."/>
        </authorList>
    </citation>
    <scope>NUCLEOTIDE SEQUENCE [LARGE SCALE GENOMIC DNA]</scope>
    <source>
        <strain evidence="11">W13939</strain>
    </source>
</reference>
<dbReference type="GO" id="GO:0003677">
    <property type="term" value="F:DNA binding"/>
    <property type="evidence" value="ECO:0007669"/>
    <property type="project" value="UniProtKB-KW"/>
</dbReference>
<gene>
    <name evidence="10" type="ORF">TRUGW13939_03041</name>
</gene>
<dbReference type="Pfam" id="PF00172">
    <property type="entry name" value="Zn_clus"/>
    <property type="match status" value="1"/>
</dbReference>
<evidence type="ECO:0000256" key="7">
    <source>
        <dbReference type="SAM" id="MobiDB-lite"/>
    </source>
</evidence>
<sequence length="901" mass="101736">MKPFSRLIRFESEGEAFFADLNTTTEIPSAGSSITAYRTYDDLMNTQDSVEVTFEKILAPLPRFDLPIYCVGLSYRSHAKEAKLNIPVNPPVWTKPPAALASAEEDIEMSRYCASNFPDWEGELVFVTSRECRDISVDEAESCILGYTVGNDLSCRFFQLPAQNGGQFFYAKAFDKFAPIGPVLVSPELFNSGEKTELTTRVNGKVMQNIEIQKDRVFSPAQVLSFMSQSTTIPAYTAVMTGTPAGVGAFMTPKKFLRHNDVVEVEIDGLGVLRNKITFPDGQDSQLRKVKCNQQRPTCSRCQEAGIACVYSSKRRKPGPPKGVRRKRRSPQTGPDMLPDPTQLMNELNSEIFPNQDIDSTSTNIDFLSDSGFPGAEAFLGLDFSNTPSTGASQIQNTSGTTIGLYELPFSPAEELDLLNNFFAYFHPSGFLFQKNKFFAQYHDGLLDRGLINTILVVTLLTLRPRATTDHINLEDLLDRLRNSCSHAIETSSGFLTLDIFRQSCMLTFFDFHQRPGLQSWMKVGQLTRHAYRHGLNQIENPDTCAIYQFPHILHEDIEEWRRVWWFIYTLDSYSNIIAATPFLIDPDGINTALIGQQSTTTGVDGLQKSERAFLAPEPDHLWKTMQTIVANKNELNANIHLITTTILRMAAKLLFLRKQNPSESIFRRIESLKGHISAVRLAMPLRYMKPTRDVIINETKEEHHERLVCILHIHAALLMLSVPPYPHQDENMWLLSWRQCLEPCDDIVSAVKEWDGSFSSNTDPALCYIVFGSRVIIWLLGKYGFEDDFQVQERMNRASDILTLFLDHFEPLCCQPTVLKTWFEKLNIQYSGPFGREQVSQLLQSTNVLFPLNAAHPPIQQDQPPNATIPLSLNPVEESGLTISNLFAEDFAIDDLQLII</sequence>
<dbReference type="RefSeq" id="XP_035342120.1">
    <property type="nucleotide sequence ID" value="XM_035486227.1"/>
</dbReference>
<dbReference type="PANTHER" id="PTHR11820">
    <property type="entry name" value="ACYLPYRUVASE"/>
    <property type="match status" value="1"/>
</dbReference>
<keyword evidence="4" id="KW-0238">DNA-binding</keyword>
<accession>A0A7H8QPW8</accession>
<dbReference type="SUPFAM" id="SSF56529">
    <property type="entry name" value="FAH"/>
    <property type="match status" value="1"/>
</dbReference>
<dbReference type="Pfam" id="PF04082">
    <property type="entry name" value="Fungal_trans"/>
    <property type="match status" value="1"/>
</dbReference>
<feature type="domain" description="Zn(2)-C6 fungal-type" evidence="8">
    <location>
        <begin position="282"/>
        <end position="320"/>
    </location>
</feature>
<keyword evidence="3" id="KW-0805">Transcription regulation</keyword>
<dbReference type="Gene3D" id="3.90.850.10">
    <property type="entry name" value="Fumarylacetoacetase-like, C-terminal domain"/>
    <property type="match status" value="1"/>
</dbReference>
<dbReference type="AlphaFoldDB" id="A0A7H8QPW8"/>
<evidence type="ECO:0000259" key="8">
    <source>
        <dbReference type="SMART" id="SM00066"/>
    </source>
</evidence>
<evidence type="ECO:0000256" key="4">
    <source>
        <dbReference type="ARBA" id="ARBA00023125"/>
    </source>
</evidence>
<dbReference type="GO" id="GO:0000981">
    <property type="term" value="F:DNA-binding transcription factor activity, RNA polymerase II-specific"/>
    <property type="evidence" value="ECO:0007669"/>
    <property type="project" value="InterPro"/>
</dbReference>
<dbReference type="GO" id="GO:0018773">
    <property type="term" value="F:acetylpyruvate hydrolase activity"/>
    <property type="evidence" value="ECO:0007669"/>
    <property type="project" value="TreeGrafter"/>
</dbReference>
<dbReference type="EMBL" id="CP055899">
    <property type="protein sequence ID" value="QKX55942.1"/>
    <property type="molecule type" value="Genomic_DNA"/>
</dbReference>
<proteinExistence type="inferred from homology"/>
<evidence type="ECO:0000256" key="2">
    <source>
        <dbReference type="ARBA" id="ARBA00022723"/>
    </source>
</evidence>
<evidence type="ECO:0000256" key="6">
    <source>
        <dbReference type="ARBA" id="ARBA00023242"/>
    </source>
</evidence>
<comment type="similarity">
    <text evidence="1">Belongs to the FAH family.</text>
</comment>
<keyword evidence="6" id="KW-0539">Nucleus</keyword>
<dbReference type="SUPFAM" id="SSF57701">
    <property type="entry name" value="Zn2/Cys6 DNA-binding domain"/>
    <property type="match status" value="1"/>
</dbReference>
<dbReference type="InterPro" id="IPR036663">
    <property type="entry name" value="Fumarylacetoacetase_C_sf"/>
</dbReference>
<dbReference type="OrthoDB" id="411064at2759"/>
<dbReference type="InterPro" id="IPR011234">
    <property type="entry name" value="Fumarylacetoacetase-like_C"/>
</dbReference>
<evidence type="ECO:0000313" key="10">
    <source>
        <dbReference type="EMBL" id="QKX55942.1"/>
    </source>
</evidence>
<dbReference type="InterPro" id="IPR007219">
    <property type="entry name" value="XnlR_reg_dom"/>
</dbReference>
<dbReference type="Gene3D" id="4.10.240.10">
    <property type="entry name" value="Zn(2)-C6 fungal-type DNA-binding domain"/>
    <property type="match status" value="1"/>
</dbReference>
<evidence type="ECO:0000313" key="11">
    <source>
        <dbReference type="Proteomes" id="UP000509510"/>
    </source>
</evidence>
<evidence type="ECO:0000256" key="1">
    <source>
        <dbReference type="ARBA" id="ARBA00010211"/>
    </source>
</evidence>
<dbReference type="InterPro" id="IPR001138">
    <property type="entry name" value="Zn2Cys6_DnaBD"/>
</dbReference>
<keyword evidence="2" id="KW-0479">Metal-binding</keyword>
<organism evidence="10 11">
    <name type="scientific">Talaromyces rugulosus</name>
    <name type="common">Penicillium rugulosum</name>
    <dbReference type="NCBI Taxonomy" id="121627"/>
    <lineage>
        <taxon>Eukaryota</taxon>
        <taxon>Fungi</taxon>
        <taxon>Dikarya</taxon>
        <taxon>Ascomycota</taxon>
        <taxon>Pezizomycotina</taxon>
        <taxon>Eurotiomycetes</taxon>
        <taxon>Eurotiomycetidae</taxon>
        <taxon>Eurotiales</taxon>
        <taxon>Trichocomaceae</taxon>
        <taxon>Talaromyces</taxon>
        <taxon>Talaromyces sect. Islandici</taxon>
    </lineage>
</organism>
<dbReference type="SMART" id="SM00906">
    <property type="entry name" value="Fungal_trans"/>
    <property type="match status" value="1"/>
</dbReference>
<dbReference type="SMART" id="SM00066">
    <property type="entry name" value="GAL4"/>
    <property type="match status" value="1"/>
</dbReference>
<dbReference type="GO" id="GO:0008270">
    <property type="term" value="F:zinc ion binding"/>
    <property type="evidence" value="ECO:0007669"/>
    <property type="project" value="InterPro"/>
</dbReference>
<feature type="domain" description="Xylanolytic transcriptional activator regulatory" evidence="9">
    <location>
        <begin position="520"/>
        <end position="601"/>
    </location>
</feature>
<dbReference type="CDD" id="cd00067">
    <property type="entry name" value="GAL4"/>
    <property type="match status" value="1"/>
</dbReference>
<keyword evidence="11" id="KW-1185">Reference proteome</keyword>
<dbReference type="Pfam" id="PF01557">
    <property type="entry name" value="FAA_hydrolase"/>
    <property type="match status" value="1"/>
</dbReference>
<dbReference type="GeneID" id="55990547"/>
<evidence type="ECO:0000259" key="9">
    <source>
        <dbReference type="SMART" id="SM00906"/>
    </source>
</evidence>
<dbReference type="CDD" id="cd12148">
    <property type="entry name" value="fungal_TF_MHR"/>
    <property type="match status" value="1"/>
</dbReference>
<feature type="region of interest" description="Disordered" evidence="7">
    <location>
        <begin position="313"/>
        <end position="340"/>
    </location>
</feature>
<dbReference type="Proteomes" id="UP000509510">
    <property type="component" value="Chromosome II"/>
</dbReference>
<name>A0A7H8QPW8_TALRU</name>
<evidence type="ECO:0000256" key="5">
    <source>
        <dbReference type="ARBA" id="ARBA00023163"/>
    </source>
</evidence>
<dbReference type="PANTHER" id="PTHR11820:SF86">
    <property type="entry name" value="FUMARYLACETOACETATE HYDROLASE FAMILY PROTEIN (AFU_ORTHOLOGUE AFUA_7G07000)"/>
    <property type="match status" value="1"/>
</dbReference>
<evidence type="ECO:0008006" key="12">
    <source>
        <dbReference type="Google" id="ProtNLM"/>
    </source>
</evidence>
<dbReference type="KEGG" id="trg:TRUGW13939_03041"/>
<evidence type="ECO:0000256" key="3">
    <source>
        <dbReference type="ARBA" id="ARBA00023015"/>
    </source>
</evidence>
<dbReference type="GO" id="GO:0006351">
    <property type="term" value="P:DNA-templated transcription"/>
    <property type="evidence" value="ECO:0007669"/>
    <property type="project" value="InterPro"/>
</dbReference>
<keyword evidence="5" id="KW-0804">Transcription</keyword>
<feature type="compositionally biased region" description="Basic residues" evidence="7">
    <location>
        <begin position="313"/>
        <end position="330"/>
    </location>
</feature>
<protein>
    <recommendedName>
        <fullName evidence="12">Transcription factor domain-containing protein</fullName>
    </recommendedName>
</protein>